<evidence type="ECO:0000313" key="3">
    <source>
        <dbReference type="EMBL" id="KPM50164.1"/>
    </source>
</evidence>
<accession>A0A0N8HAH2</accession>
<feature type="domain" description="PG-1098 ferredoxin-like" evidence="2">
    <location>
        <begin position="262"/>
        <end position="305"/>
    </location>
</feature>
<sequence>MDPADFALKNPENWSLDFLKLVLTQYQFLQKLSQKLPEWAKNQKIIGGENVNIEQSSSELTARHKFSQYRGKRAADLTGGFGIDTYFLSKKFEMVDYCEPNPDLFEVVKHNFESLVVNNVNFHCCTAEDFLNQNSEKFDLIYLDPDRRSEKSSKLVLIEDCRPNLIDIQDTLLHFSSKVLIKYSPLLDIKLALKTFKNTVNVKVLAVKNDVKELLFELSNNTEIEDISLSTLNLSGEDIQDFEFRLMEEENATVAYSEPLNYLYEPNAAIMKSGAFKSVGKRFGLSKIAQHSHFYTSEKLVKDFPGRILKVEESTTAAGKALKKWKNAKVNVISRNYPLKPETLRQKYRLKDGSDEFLIFTTDYKNEKILITCTRNL</sequence>
<dbReference type="Pfam" id="PF22013">
    <property type="entry name" value="PG_1098_Fer"/>
    <property type="match status" value="1"/>
</dbReference>
<comment type="caution">
    <text evidence="3">The sequence shown here is derived from an EMBL/GenBank/DDBJ whole genome shotgun (WGS) entry which is preliminary data.</text>
</comment>
<dbReference type="InterPro" id="IPR041497">
    <property type="entry name" value="Thump-like"/>
</dbReference>
<feature type="domain" description="THUMP-like" evidence="1">
    <location>
        <begin position="306"/>
        <end position="375"/>
    </location>
</feature>
<dbReference type="SUPFAM" id="SSF53335">
    <property type="entry name" value="S-adenosyl-L-methionine-dependent methyltransferases"/>
    <property type="match status" value="1"/>
</dbReference>
<evidence type="ECO:0000259" key="2">
    <source>
        <dbReference type="Pfam" id="PF22013"/>
    </source>
</evidence>
<dbReference type="InterPro" id="IPR054168">
    <property type="entry name" value="PG_1098_Fer"/>
</dbReference>
<dbReference type="Gene3D" id="3.40.50.150">
    <property type="entry name" value="Vaccinia Virus protein VP39"/>
    <property type="match status" value="1"/>
</dbReference>
<gene>
    <name evidence="3" type="ORF">AFM12_05100</name>
</gene>
<dbReference type="Proteomes" id="UP000050454">
    <property type="component" value="Unassembled WGS sequence"/>
</dbReference>
<dbReference type="AlphaFoldDB" id="A0A0N8HAH2"/>
<dbReference type="Pfam" id="PF18096">
    <property type="entry name" value="Thump_like"/>
    <property type="match status" value="1"/>
</dbReference>
<reference evidence="3 4" key="1">
    <citation type="submission" date="2015-07" db="EMBL/GenBank/DDBJ databases">
        <title>The draft genome sequence of Leadbetterella sp. JN14-9.</title>
        <authorList>
            <person name="Liu Y."/>
            <person name="Du J."/>
            <person name="Shao Z."/>
        </authorList>
    </citation>
    <scope>NUCLEOTIDE SEQUENCE [LARGE SCALE GENOMIC DNA]</scope>
    <source>
        <strain evidence="3 4">JN14-9</strain>
    </source>
</reference>
<dbReference type="EMBL" id="LGTQ01000005">
    <property type="protein sequence ID" value="KPM50164.1"/>
    <property type="molecule type" value="Genomic_DNA"/>
</dbReference>
<dbReference type="InterPro" id="IPR029063">
    <property type="entry name" value="SAM-dependent_MTases_sf"/>
</dbReference>
<dbReference type="PATRIC" id="fig|1605367.3.peg.2372"/>
<evidence type="ECO:0000259" key="1">
    <source>
        <dbReference type="Pfam" id="PF18096"/>
    </source>
</evidence>
<evidence type="ECO:0000313" key="4">
    <source>
        <dbReference type="Proteomes" id="UP000050454"/>
    </source>
</evidence>
<dbReference type="CDD" id="cd02440">
    <property type="entry name" value="AdoMet_MTases"/>
    <property type="match status" value="1"/>
</dbReference>
<proteinExistence type="predicted"/>
<name>A0A0N8HAH2_9BACT</name>
<dbReference type="STRING" id="1605367.AFM12_05100"/>
<organism evidence="3 4">
    <name type="scientific">Jiulongibacter sediminis</name>
    <dbReference type="NCBI Taxonomy" id="1605367"/>
    <lineage>
        <taxon>Bacteria</taxon>
        <taxon>Pseudomonadati</taxon>
        <taxon>Bacteroidota</taxon>
        <taxon>Cytophagia</taxon>
        <taxon>Cytophagales</taxon>
        <taxon>Leadbetterellaceae</taxon>
        <taxon>Jiulongibacter</taxon>
    </lineage>
</organism>
<keyword evidence="4" id="KW-1185">Reference proteome</keyword>
<protein>
    <submittedName>
        <fullName evidence="3">Uncharacterized protein</fullName>
    </submittedName>
</protein>